<feature type="region of interest" description="Disordered" evidence="1">
    <location>
        <begin position="152"/>
        <end position="203"/>
    </location>
</feature>
<name>A0A7S3LLY6_9STRA</name>
<protein>
    <recommendedName>
        <fullName evidence="4">Pectate lyase</fullName>
    </recommendedName>
</protein>
<feature type="signal peptide" evidence="2">
    <location>
        <begin position="1"/>
        <end position="23"/>
    </location>
</feature>
<gene>
    <name evidence="3" type="ORF">ASTO00021_LOCUS4407</name>
</gene>
<feature type="chain" id="PRO_5031494079" description="Pectate lyase" evidence="2">
    <location>
        <begin position="24"/>
        <end position="228"/>
    </location>
</feature>
<feature type="compositionally biased region" description="Low complexity" evidence="1">
    <location>
        <begin position="163"/>
        <end position="203"/>
    </location>
</feature>
<evidence type="ECO:0000313" key="3">
    <source>
        <dbReference type="EMBL" id="CAE0434097.1"/>
    </source>
</evidence>
<evidence type="ECO:0000256" key="1">
    <source>
        <dbReference type="SAM" id="MobiDB-lite"/>
    </source>
</evidence>
<keyword evidence="2" id="KW-0732">Signal</keyword>
<dbReference type="AlphaFoldDB" id="A0A7S3LLY6"/>
<dbReference type="EMBL" id="HBIN01006050">
    <property type="protein sequence ID" value="CAE0434097.1"/>
    <property type="molecule type" value="Transcribed_RNA"/>
</dbReference>
<accession>A0A7S3LLY6</accession>
<reference evidence="3" key="1">
    <citation type="submission" date="2021-01" db="EMBL/GenBank/DDBJ databases">
        <authorList>
            <person name="Corre E."/>
            <person name="Pelletier E."/>
            <person name="Niang G."/>
            <person name="Scheremetjew M."/>
            <person name="Finn R."/>
            <person name="Kale V."/>
            <person name="Holt S."/>
            <person name="Cochrane G."/>
            <person name="Meng A."/>
            <person name="Brown T."/>
            <person name="Cohen L."/>
        </authorList>
    </citation>
    <scope>NUCLEOTIDE SEQUENCE</scope>
    <source>
        <strain evidence="3">GSBS06</strain>
    </source>
</reference>
<organism evidence="3">
    <name type="scientific">Aplanochytrium stocchinoi</name>
    <dbReference type="NCBI Taxonomy" id="215587"/>
    <lineage>
        <taxon>Eukaryota</taxon>
        <taxon>Sar</taxon>
        <taxon>Stramenopiles</taxon>
        <taxon>Bigyra</taxon>
        <taxon>Labyrinthulomycetes</taxon>
        <taxon>Thraustochytrida</taxon>
        <taxon>Thraustochytriidae</taxon>
        <taxon>Aplanochytrium</taxon>
    </lineage>
</organism>
<evidence type="ECO:0000256" key="2">
    <source>
        <dbReference type="SAM" id="SignalP"/>
    </source>
</evidence>
<evidence type="ECO:0008006" key="4">
    <source>
        <dbReference type="Google" id="ProtNLM"/>
    </source>
</evidence>
<proteinExistence type="predicted"/>
<sequence>MTSLLILVSTVLLMFSSVNLVKALPANVNCQFRSSRAGNPLLINDALPGMNGVATVVSDNSIIDTLIDVGVGQWGIIMKHAGARAAIHVNAPGSFTDGDVNCNSAGTSLARFNSGVASNSMSWIHEGGASIADFTVSACIGSGGRLTCEQVVMGSGTPPPTTSEPTASPETSAPTTPEPTASPETSVPTASPETSVPTASPVVGAGSTRSFAGYVLASVLVLSAMYDW</sequence>